<dbReference type="EMBL" id="FP929116">
    <property type="protein sequence ID" value="CBX93819.1"/>
    <property type="molecule type" value="Genomic_DNA"/>
</dbReference>
<feature type="compositionally biased region" description="Polar residues" evidence="1">
    <location>
        <begin position="34"/>
        <end position="48"/>
    </location>
</feature>
<evidence type="ECO:0000313" key="2">
    <source>
        <dbReference type="EMBL" id="CBX93819.1"/>
    </source>
</evidence>
<dbReference type="VEuPathDB" id="FungiDB:LEMA_P034930.1"/>
<evidence type="ECO:0000313" key="3">
    <source>
        <dbReference type="Proteomes" id="UP000002668"/>
    </source>
</evidence>
<reference evidence="3" key="1">
    <citation type="journal article" date="2011" name="Nat. Commun.">
        <title>Effector diversification within compartments of the Leptosphaeria maculans genome affected by Repeat-Induced Point mutations.</title>
        <authorList>
            <person name="Rouxel T."/>
            <person name="Grandaubert J."/>
            <person name="Hane J.K."/>
            <person name="Hoede C."/>
            <person name="van de Wouw A.P."/>
            <person name="Couloux A."/>
            <person name="Dominguez V."/>
            <person name="Anthouard V."/>
            <person name="Bally P."/>
            <person name="Bourras S."/>
            <person name="Cozijnsen A.J."/>
            <person name="Ciuffetti L.M."/>
            <person name="Degrave A."/>
            <person name="Dilmaghani A."/>
            <person name="Duret L."/>
            <person name="Fudal I."/>
            <person name="Goodwin S.B."/>
            <person name="Gout L."/>
            <person name="Glaser N."/>
            <person name="Linglin J."/>
            <person name="Kema G.H.J."/>
            <person name="Lapalu N."/>
            <person name="Lawrence C.B."/>
            <person name="May K."/>
            <person name="Meyer M."/>
            <person name="Ollivier B."/>
            <person name="Poulain J."/>
            <person name="Schoch C.L."/>
            <person name="Simon A."/>
            <person name="Spatafora J.W."/>
            <person name="Stachowiak A."/>
            <person name="Turgeon B.G."/>
            <person name="Tyler B.M."/>
            <person name="Vincent D."/>
            <person name="Weissenbach J."/>
            <person name="Amselem J."/>
            <person name="Quesneville H."/>
            <person name="Oliver R.P."/>
            <person name="Wincker P."/>
            <person name="Balesdent M.-H."/>
            <person name="Howlett B.J."/>
        </authorList>
    </citation>
    <scope>NUCLEOTIDE SEQUENCE [LARGE SCALE GENOMIC DNA]</scope>
    <source>
        <strain evidence="3">JN3 / isolate v23.1.3 / race Av1-4-5-6-7-8</strain>
    </source>
</reference>
<feature type="region of interest" description="Disordered" evidence="1">
    <location>
        <begin position="1"/>
        <end position="48"/>
    </location>
</feature>
<keyword evidence="3" id="KW-1185">Reference proteome</keyword>
<feature type="compositionally biased region" description="Basic and acidic residues" evidence="1">
    <location>
        <begin position="12"/>
        <end position="33"/>
    </location>
</feature>
<accession>E4ZRH2</accession>
<name>E4ZRH2_LEPMJ</name>
<organism evidence="3">
    <name type="scientific">Leptosphaeria maculans (strain JN3 / isolate v23.1.3 / race Av1-4-5-6-7-8)</name>
    <name type="common">Blackleg fungus</name>
    <name type="synonym">Phoma lingam</name>
    <dbReference type="NCBI Taxonomy" id="985895"/>
    <lineage>
        <taxon>Eukaryota</taxon>
        <taxon>Fungi</taxon>
        <taxon>Dikarya</taxon>
        <taxon>Ascomycota</taxon>
        <taxon>Pezizomycotina</taxon>
        <taxon>Dothideomycetes</taxon>
        <taxon>Pleosporomycetidae</taxon>
        <taxon>Pleosporales</taxon>
        <taxon>Pleosporineae</taxon>
        <taxon>Leptosphaeriaceae</taxon>
        <taxon>Plenodomus</taxon>
        <taxon>Plenodomus lingam/Leptosphaeria maculans species complex</taxon>
    </lineage>
</organism>
<dbReference type="InParanoid" id="E4ZRH2"/>
<protein>
    <submittedName>
        <fullName evidence="2">Predicted protein</fullName>
    </submittedName>
</protein>
<proteinExistence type="predicted"/>
<dbReference type="Proteomes" id="UP000002668">
    <property type="component" value="Genome"/>
</dbReference>
<gene>
    <name evidence="2" type="ORF">LEMA_P034930.1</name>
</gene>
<sequence length="48" mass="5205">MQNLKSGGGWKENMKSARAGGEEKGRKGRKVDIHNQTSILPSPTHSTV</sequence>
<dbReference type="AlphaFoldDB" id="E4ZRH2"/>
<dbReference type="HOGENOM" id="CLU_3160116_0_0_1"/>
<evidence type="ECO:0000256" key="1">
    <source>
        <dbReference type="SAM" id="MobiDB-lite"/>
    </source>
</evidence>
<feature type="compositionally biased region" description="Gly residues" evidence="1">
    <location>
        <begin position="1"/>
        <end position="10"/>
    </location>
</feature>